<feature type="transmembrane region" description="Helical" evidence="1">
    <location>
        <begin position="71"/>
        <end position="94"/>
    </location>
</feature>
<name>A0A1A2YSK4_9MYCO</name>
<dbReference type="NCBIfam" id="NF005165">
    <property type="entry name" value="PRK06638.1-5"/>
    <property type="match status" value="1"/>
</dbReference>
<evidence type="ECO:0000256" key="1">
    <source>
        <dbReference type="RuleBase" id="RU004429"/>
    </source>
</evidence>
<dbReference type="RefSeq" id="WP_065016517.1">
    <property type="nucleotide sequence ID" value="NZ_LZKJ01000200.1"/>
</dbReference>
<protein>
    <recommendedName>
        <fullName evidence="1">NADH-quinone oxidoreductase subunit J</fullName>
        <ecNumber evidence="1">7.1.1.-</ecNumber>
    </recommendedName>
</protein>
<dbReference type="GO" id="GO:0048038">
    <property type="term" value="F:quinone binding"/>
    <property type="evidence" value="ECO:0007669"/>
    <property type="project" value="UniProtKB-UniRule"/>
</dbReference>
<dbReference type="Gene3D" id="1.20.120.1200">
    <property type="entry name" value="NADH-ubiquinone/plastoquinone oxidoreductase chain 6, subunit NuoJ"/>
    <property type="match status" value="1"/>
</dbReference>
<dbReference type="GO" id="GO:0008137">
    <property type="term" value="F:NADH dehydrogenase (ubiquinone) activity"/>
    <property type="evidence" value="ECO:0007669"/>
    <property type="project" value="UniProtKB-UniRule"/>
</dbReference>
<dbReference type="GO" id="GO:0005886">
    <property type="term" value="C:plasma membrane"/>
    <property type="evidence" value="ECO:0007669"/>
    <property type="project" value="UniProtKB-SubCell"/>
</dbReference>
<keyword evidence="1" id="KW-0812">Transmembrane</keyword>
<keyword evidence="1" id="KW-0520">NAD</keyword>
<comment type="function">
    <text evidence="1">NDH-1 shuttles electrons from NADH, via FMN and iron-sulfur (Fe-S) centers, to quinones in the respiratory chain. Couples the redox reaction to proton translocation (for every two electrons transferred, four hydrogen ions are translocated across the cytoplasmic membrane), and thus conserves the redox energy in a proton gradient.</text>
</comment>
<dbReference type="InterPro" id="IPR042106">
    <property type="entry name" value="Nuo/plastoQ_OxRdtase_6_NuoJ"/>
</dbReference>
<dbReference type="PANTHER" id="PTHR33269:SF19">
    <property type="entry name" value="NADH-QUINONE OXIDOREDUCTASE SUBUNIT J"/>
    <property type="match status" value="1"/>
</dbReference>
<comment type="caution">
    <text evidence="2">The sequence shown here is derived from an EMBL/GenBank/DDBJ whole genome shotgun (WGS) entry which is preliminary data.</text>
</comment>
<keyword evidence="1" id="KW-1133">Transmembrane helix</keyword>
<dbReference type="OrthoDB" id="13239at2"/>
<dbReference type="Pfam" id="PF00499">
    <property type="entry name" value="Oxidored_q3"/>
    <property type="match status" value="1"/>
</dbReference>
<gene>
    <name evidence="2" type="ORF">A5707_09900</name>
</gene>
<feature type="transmembrane region" description="Helical" evidence="1">
    <location>
        <begin position="106"/>
        <end position="134"/>
    </location>
</feature>
<sequence length="250" mass="26258">MTTLLADAITRTSTGEAVMFWVLGALALIGALGVVMAANAVYSAMFLALTMIILAIFYMTQDALFLGVVQVVVYTGAVMMLFLFVLMLIGVDSAESLVETLRGQRVAAVVAGLGFGIVLIAGIGSVATGGFAGLTQANAGGNVEGLATLIFSRYLWAFELTSALLITAAVGAMVLAHRERFERRKSQRELSIERFRSGGYPTPLPGPGVYARHNAVDVAALLPDGSYSKLSVPPILEQRTPNGSGNGARQ</sequence>
<comment type="subcellular location">
    <subcellularLocation>
        <location evidence="1">Cell membrane</location>
        <topology evidence="1">Multi-pass membrane protein</topology>
    </subcellularLocation>
</comment>
<dbReference type="EMBL" id="LZKJ01000200">
    <property type="protein sequence ID" value="OBI40227.1"/>
    <property type="molecule type" value="Genomic_DNA"/>
</dbReference>
<evidence type="ECO:0000313" key="2">
    <source>
        <dbReference type="EMBL" id="OBI40227.1"/>
    </source>
</evidence>
<dbReference type="AlphaFoldDB" id="A0A1A2YSK4"/>
<feature type="transmembrane region" description="Helical" evidence="1">
    <location>
        <begin position="154"/>
        <end position="176"/>
    </location>
</feature>
<dbReference type="EC" id="7.1.1.-" evidence="1"/>
<accession>A0A1A2YSK4</accession>
<keyword evidence="1" id="KW-1003">Cell membrane</keyword>
<evidence type="ECO:0000313" key="3">
    <source>
        <dbReference type="Proteomes" id="UP000093592"/>
    </source>
</evidence>
<feature type="transmembrane region" description="Helical" evidence="1">
    <location>
        <begin position="18"/>
        <end position="35"/>
    </location>
</feature>
<comment type="catalytic activity">
    <reaction evidence="1">
        <text>a quinone + NADH + 5 H(+)(in) = a quinol + NAD(+) + 4 H(+)(out)</text>
        <dbReference type="Rhea" id="RHEA:57888"/>
        <dbReference type="ChEBI" id="CHEBI:15378"/>
        <dbReference type="ChEBI" id="CHEBI:24646"/>
        <dbReference type="ChEBI" id="CHEBI:57540"/>
        <dbReference type="ChEBI" id="CHEBI:57945"/>
        <dbReference type="ChEBI" id="CHEBI:132124"/>
    </reaction>
</comment>
<dbReference type="InterPro" id="IPR001457">
    <property type="entry name" value="NADH_UbQ/plastoQ_OxRdtase_su6"/>
</dbReference>
<dbReference type="PANTHER" id="PTHR33269">
    <property type="entry name" value="NADH-UBIQUINONE OXIDOREDUCTASE CHAIN 6"/>
    <property type="match status" value="1"/>
</dbReference>
<keyword evidence="1" id="KW-0874">Quinone</keyword>
<reference evidence="3" key="1">
    <citation type="submission" date="2016-06" db="EMBL/GenBank/DDBJ databases">
        <authorList>
            <person name="Sutton G."/>
            <person name="Brinkac L."/>
            <person name="Sanka R."/>
            <person name="Adams M."/>
            <person name="Lau E."/>
            <person name="Sam S."/>
            <person name="Sreng N."/>
            <person name="Him V."/>
            <person name="Kerleguer A."/>
            <person name="Cheng S."/>
        </authorList>
    </citation>
    <scope>NUCLEOTIDE SEQUENCE [LARGE SCALE GENOMIC DNA]</scope>
    <source>
        <strain evidence="3">E861</strain>
    </source>
</reference>
<organism evidence="2 3">
    <name type="scientific">Mycobacterium kyorinense</name>
    <dbReference type="NCBI Taxonomy" id="487514"/>
    <lineage>
        <taxon>Bacteria</taxon>
        <taxon>Bacillati</taxon>
        <taxon>Actinomycetota</taxon>
        <taxon>Actinomycetes</taxon>
        <taxon>Mycobacteriales</taxon>
        <taxon>Mycobacteriaceae</taxon>
        <taxon>Mycobacterium</taxon>
    </lineage>
</organism>
<comment type="similarity">
    <text evidence="1">Belongs to the complex I subunit 6 family.</text>
</comment>
<keyword evidence="1" id="KW-0472">Membrane</keyword>
<proteinExistence type="inferred from homology"/>
<dbReference type="Proteomes" id="UP000093592">
    <property type="component" value="Unassembled WGS sequence"/>
</dbReference>
<feature type="transmembrane region" description="Helical" evidence="1">
    <location>
        <begin position="40"/>
        <end position="59"/>
    </location>
</feature>
<keyword evidence="2" id="KW-0830">Ubiquinone</keyword>